<dbReference type="EMBL" id="PQXF01000078">
    <property type="protein sequence ID" value="PXF56905.1"/>
    <property type="molecule type" value="Genomic_DNA"/>
</dbReference>
<name>A0AC61KYY8_9EURY</name>
<gene>
    <name evidence="1" type="ORF">C4B59_16125</name>
</gene>
<dbReference type="Proteomes" id="UP000248329">
    <property type="component" value="Unassembled WGS sequence"/>
</dbReference>
<evidence type="ECO:0000313" key="2">
    <source>
        <dbReference type="Proteomes" id="UP000248329"/>
    </source>
</evidence>
<evidence type="ECO:0000313" key="1">
    <source>
        <dbReference type="EMBL" id="PXF56905.1"/>
    </source>
</evidence>
<comment type="caution">
    <text evidence="1">The sequence shown here is derived from an EMBL/GenBank/DDBJ whole genome shotgun (WGS) entry which is preliminary data.</text>
</comment>
<organism evidence="1 2">
    <name type="scientific">Candidatus Methanogaster sp</name>
    <dbReference type="NCBI Taxonomy" id="3386292"/>
    <lineage>
        <taxon>Archaea</taxon>
        <taxon>Methanobacteriati</taxon>
        <taxon>Methanobacteriota</taxon>
        <taxon>Stenosarchaea group</taxon>
        <taxon>Methanomicrobia</taxon>
        <taxon>Methanosarcinales</taxon>
        <taxon>ANME-2 cluster</taxon>
        <taxon>Candidatus Methanogasteraceae</taxon>
        <taxon>Candidatus Methanogaster</taxon>
    </lineage>
</organism>
<reference evidence="1" key="1">
    <citation type="submission" date="2018-01" db="EMBL/GenBank/DDBJ databases">
        <authorList>
            <person name="Krukenberg V."/>
        </authorList>
    </citation>
    <scope>NUCLEOTIDE SEQUENCE</scope>
    <source>
        <strain evidence="1">E20ANME2</strain>
    </source>
</reference>
<proteinExistence type="predicted"/>
<protein>
    <submittedName>
        <fullName evidence="1">Tetrahydromethanopterin S-methyltransferase subunit C</fullName>
    </submittedName>
</protein>
<sequence>MSAGGPGGEAVSAETANQVDIKGIGVGLVGIYIAGISGIPYLAFLAGIGAIFATKMGADAVRRVCSYGIGTGVPSIGMLALGMGIISAMFGLALGKMYNAVFIGPIVGLVLALVIGFVVGTLANKIIKLNIPVMERCLMEIAGAGVLALTGLSVMIAGSMDFVVISEKVITTGYIAPVFILGALGILHPFNASLGPDETQDRTLVHAYSCGAIAMVIGGLCSIAVIDSIAGMISIVVGLVIWYVTFMGFVKLVKRDAGAGYVGTGLLPPGAM</sequence>
<accession>A0AC61KYY8</accession>